<gene>
    <name evidence="4" type="ORF">E1298_13460</name>
</gene>
<keyword evidence="5" id="KW-1185">Reference proteome</keyword>
<protein>
    <submittedName>
        <fullName evidence="4">CHAP domain-containing protein</fullName>
    </submittedName>
</protein>
<dbReference type="Proteomes" id="UP000294513">
    <property type="component" value="Unassembled WGS sequence"/>
</dbReference>
<evidence type="ECO:0000259" key="3">
    <source>
        <dbReference type="PROSITE" id="PS50911"/>
    </source>
</evidence>
<evidence type="ECO:0000313" key="4">
    <source>
        <dbReference type="EMBL" id="TDD90138.1"/>
    </source>
</evidence>
<evidence type="ECO:0000256" key="1">
    <source>
        <dbReference type="SAM" id="MobiDB-lite"/>
    </source>
</evidence>
<dbReference type="Gene3D" id="3.90.1720.10">
    <property type="entry name" value="endopeptidase domain like (from Nostoc punctiforme)"/>
    <property type="match status" value="1"/>
</dbReference>
<reference evidence="4 5" key="1">
    <citation type="submission" date="2019-03" db="EMBL/GenBank/DDBJ databases">
        <title>Draft genome sequences of novel Actinobacteria.</title>
        <authorList>
            <person name="Sahin N."/>
            <person name="Ay H."/>
            <person name="Saygin H."/>
        </authorList>
    </citation>
    <scope>NUCLEOTIDE SEQUENCE [LARGE SCALE GENOMIC DNA]</scope>
    <source>
        <strain evidence="4 5">H3C3</strain>
    </source>
</reference>
<sequence>MTGRFDRLSISSLTPEDRAVGVAVGAVLIGAVGLSVFNPLAGDRATAETRAQAAAVADQGVGSSESSHVRTVSTTEARREGFKVAPHRVKASEVIKVAESQVGIREGKGGETKFHKWYISTPHAAQTAKRDGGNVAEYNGASWCNMFVSWVGAQTGAKDMGWDAYTVQHAKWFKGEGRWGTTPKPGAVVFFDWKNGRSGGIEGIEHVGLVVKDNGNGTISTVEGNTGNAVKRKIRKESQVVGYGYPDYKS</sequence>
<keyword evidence="2" id="KW-0812">Transmembrane</keyword>
<feature type="compositionally biased region" description="Polar residues" evidence="1">
    <location>
        <begin position="65"/>
        <end position="75"/>
    </location>
</feature>
<keyword evidence="2" id="KW-1133">Transmembrane helix</keyword>
<dbReference type="InterPro" id="IPR007921">
    <property type="entry name" value="CHAP_dom"/>
</dbReference>
<dbReference type="PROSITE" id="PS50911">
    <property type="entry name" value="CHAP"/>
    <property type="match status" value="1"/>
</dbReference>
<dbReference type="OrthoDB" id="5124837at2"/>
<dbReference type="RefSeq" id="WP_131892922.1">
    <property type="nucleotide sequence ID" value="NZ_SMKU01000053.1"/>
</dbReference>
<keyword evidence="2" id="KW-0472">Membrane</keyword>
<feature type="domain" description="Peptidase C51" evidence="3">
    <location>
        <begin position="119"/>
        <end position="250"/>
    </location>
</feature>
<comment type="caution">
    <text evidence="4">The sequence shown here is derived from an EMBL/GenBank/DDBJ whole genome shotgun (WGS) entry which is preliminary data.</text>
</comment>
<evidence type="ECO:0000313" key="5">
    <source>
        <dbReference type="Proteomes" id="UP000294513"/>
    </source>
</evidence>
<feature type="transmembrane region" description="Helical" evidence="2">
    <location>
        <begin position="20"/>
        <end position="41"/>
    </location>
</feature>
<evidence type="ECO:0000256" key="2">
    <source>
        <dbReference type="SAM" id="Phobius"/>
    </source>
</evidence>
<feature type="region of interest" description="Disordered" evidence="1">
    <location>
        <begin position="58"/>
        <end position="78"/>
    </location>
</feature>
<organism evidence="4 5">
    <name type="scientific">Actinomadura rubrisoli</name>
    <dbReference type="NCBI Taxonomy" id="2530368"/>
    <lineage>
        <taxon>Bacteria</taxon>
        <taxon>Bacillati</taxon>
        <taxon>Actinomycetota</taxon>
        <taxon>Actinomycetes</taxon>
        <taxon>Streptosporangiales</taxon>
        <taxon>Thermomonosporaceae</taxon>
        <taxon>Actinomadura</taxon>
    </lineage>
</organism>
<name>A0A4R5BSX3_9ACTN</name>
<dbReference type="EMBL" id="SMKU01000053">
    <property type="protein sequence ID" value="TDD90138.1"/>
    <property type="molecule type" value="Genomic_DNA"/>
</dbReference>
<accession>A0A4R5BSX3</accession>
<proteinExistence type="predicted"/>
<dbReference type="AlphaFoldDB" id="A0A4R5BSX3"/>
<dbReference type="Pfam" id="PF05257">
    <property type="entry name" value="CHAP"/>
    <property type="match status" value="1"/>
</dbReference>